<dbReference type="EMBL" id="JAAGNX010000002">
    <property type="protein sequence ID" value="NDV62446.1"/>
    <property type="molecule type" value="Genomic_DNA"/>
</dbReference>
<evidence type="ECO:0000313" key="1">
    <source>
        <dbReference type="EMBL" id="NDV62446.1"/>
    </source>
</evidence>
<keyword evidence="2" id="KW-1185">Reference proteome</keyword>
<proteinExistence type="predicted"/>
<sequence>MNSGNSNLPDRPSKTPVAFLVYNRPELTRRVFEKIRQARPPILLVVADGPNPGKPGDTGKCSEVRNLITQGIDWECELKTNFSKTNLGCGKRISSGLDWVFEEVPEAIILEDDCLPDKSFFLFCDELLERYRDDHSIMQICGFQLMPSSQENDPYSYSFSRHSPIWGWASWARAWSHYDFDMKAWKHSDFSRRLRKTGVPAREVIWRNIVNARILNGQINTWDYQWDFAKLQNGSLSIVPRNNLIKNIGIGVDSTHTHGSAQYPEPQPMQFPLNHPSKQVSNRAFDNAFSREFVPSWPRIFLQRLKCLYGNLFPKVNGT</sequence>
<comment type="caution">
    <text evidence="1">The sequence shown here is derived from an EMBL/GenBank/DDBJ whole genome shotgun (WGS) entry which is preliminary data.</text>
</comment>
<dbReference type="SUPFAM" id="SSF53448">
    <property type="entry name" value="Nucleotide-diphospho-sugar transferases"/>
    <property type="match status" value="1"/>
</dbReference>
<name>A0A6B2M241_9BACT</name>
<keyword evidence="1" id="KW-0808">Transferase</keyword>
<dbReference type="InterPro" id="IPR029044">
    <property type="entry name" value="Nucleotide-diphossugar_trans"/>
</dbReference>
<reference evidence="1 2" key="1">
    <citation type="submission" date="2020-02" db="EMBL/GenBank/DDBJ databases">
        <title>Albibacoteraceae fam. nov., the first described family within the subdivision 4 Verrucomicrobia.</title>
        <authorList>
            <person name="Xi F."/>
        </authorList>
    </citation>
    <scope>NUCLEOTIDE SEQUENCE [LARGE SCALE GENOMIC DNA]</scope>
    <source>
        <strain evidence="1 2">CK1056</strain>
    </source>
</reference>
<dbReference type="Gene3D" id="3.90.550.10">
    <property type="entry name" value="Spore Coat Polysaccharide Biosynthesis Protein SpsA, Chain A"/>
    <property type="match status" value="1"/>
</dbReference>
<organism evidence="1 2">
    <name type="scientific">Oceanipulchritudo coccoides</name>
    <dbReference type="NCBI Taxonomy" id="2706888"/>
    <lineage>
        <taxon>Bacteria</taxon>
        <taxon>Pseudomonadati</taxon>
        <taxon>Verrucomicrobiota</taxon>
        <taxon>Opitutia</taxon>
        <taxon>Puniceicoccales</taxon>
        <taxon>Oceanipulchritudinaceae</taxon>
        <taxon>Oceanipulchritudo</taxon>
    </lineage>
</organism>
<protein>
    <submittedName>
        <fullName evidence="1">Glycosyltransferase family 2 protein</fullName>
    </submittedName>
</protein>
<gene>
    <name evidence="1" type="ORF">G0Q06_08295</name>
</gene>
<evidence type="ECO:0000313" key="2">
    <source>
        <dbReference type="Proteomes" id="UP000478417"/>
    </source>
</evidence>
<dbReference type="GO" id="GO:0016740">
    <property type="term" value="F:transferase activity"/>
    <property type="evidence" value="ECO:0007669"/>
    <property type="project" value="UniProtKB-KW"/>
</dbReference>
<dbReference type="RefSeq" id="WP_163964328.1">
    <property type="nucleotide sequence ID" value="NZ_JAAGNX010000002.1"/>
</dbReference>
<dbReference type="Proteomes" id="UP000478417">
    <property type="component" value="Unassembled WGS sequence"/>
</dbReference>
<dbReference type="AlphaFoldDB" id="A0A6B2M241"/>
<accession>A0A6B2M241</accession>